<dbReference type="Pfam" id="PF14716">
    <property type="entry name" value="HHH_8"/>
    <property type="match status" value="1"/>
</dbReference>
<reference evidence="11 12" key="1">
    <citation type="submission" date="2020-08" db="EMBL/GenBank/DDBJ databases">
        <authorList>
            <person name="Hejnol A."/>
        </authorList>
    </citation>
    <scope>NUCLEOTIDE SEQUENCE [LARGE SCALE GENOMIC DNA]</scope>
</reference>
<dbReference type="OrthoDB" id="205514at2759"/>
<dbReference type="SUPFAM" id="SSF47802">
    <property type="entry name" value="DNA polymerase beta, N-terminal domain-like"/>
    <property type="match status" value="1"/>
</dbReference>
<dbReference type="PIRSF" id="PIRSF000817">
    <property type="entry name" value="DNA_NT"/>
    <property type="match status" value="1"/>
</dbReference>
<dbReference type="GO" id="GO:0005634">
    <property type="term" value="C:nucleus"/>
    <property type="evidence" value="ECO:0007669"/>
    <property type="project" value="UniProtKB-SubCell"/>
</dbReference>
<dbReference type="InterPro" id="IPR037160">
    <property type="entry name" value="DNA_Pol_thumb_sf"/>
</dbReference>
<dbReference type="PANTHER" id="PTHR11276:SF40">
    <property type="entry name" value="BRCT DOMAIN-CONTAINING PROTEIN"/>
    <property type="match status" value="1"/>
</dbReference>
<dbReference type="InterPro" id="IPR001726">
    <property type="entry name" value="TdT/Mu"/>
</dbReference>
<dbReference type="EMBL" id="CAJFCJ010000008">
    <property type="protein sequence ID" value="CAD5118143.1"/>
    <property type="molecule type" value="Genomic_DNA"/>
</dbReference>
<keyword evidence="4 8" id="KW-0548">Nucleotidyltransferase</keyword>
<dbReference type="SUPFAM" id="SSF81585">
    <property type="entry name" value="PsbU/PolX domain-like"/>
    <property type="match status" value="1"/>
</dbReference>
<dbReference type="GO" id="GO:0003677">
    <property type="term" value="F:DNA binding"/>
    <property type="evidence" value="ECO:0007669"/>
    <property type="project" value="UniProtKB-UniRule"/>
</dbReference>
<dbReference type="PRINTS" id="PR00871">
    <property type="entry name" value="DNAPOLXTDT"/>
</dbReference>
<dbReference type="SUPFAM" id="SSF52113">
    <property type="entry name" value="BRCT domain"/>
    <property type="match status" value="1"/>
</dbReference>
<evidence type="ECO:0000256" key="3">
    <source>
        <dbReference type="ARBA" id="ARBA00022679"/>
    </source>
</evidence>
<comment type="subcellular location">
    <subcellularLocation>
        <location evidence="2 8">Nucleus</location>
    </subcellularLocation>
</comment>
<dbReference type="GO" id="GO:0006303">
    <property type="term" value="P:double-strand break repair via nonhomologous end joining"/>
    <property type="evidence" value="ECO:0007669"/>
    <property type="project" value="TreeGrafter"/>
</dbReference>
<gene>
    <name evidence="11" type="ORF">DGYR_LOCUS6570</name>
</gene>
<dbReference type="InterPro" id="IPR001357">
    <property type="entry name" value="BRCT_dom"/>
</dbReference>
<dbReference type="PROSITE" id="PS50172">
    <property type="entry name" value="BRCT"/>
    <property type="match status" value="1"/>
</dbReference>
<keyword evidence="7 8" id="KW-0539">Nucleus</keyword>
<evidence type="ECO:0000259" key="10">
    <source>
        <dbReference type="PROSITE" id="PS50172"/>
    </source>
</evidence>
<evidence type="ECO:0000256" key="1">
    <source>
        <dbReference type="ARBA" id="ARBA00001946"/>
    </source>
</evidence>
<evidence type="ECO:0000256" key="2">
    <source>
        <dbReference type="ARBA" id="ARBA00004123"/>
    </source>
</evidence>
<dbReference type="Pfam" id="PF10391">
    <property type="entry name" value="DNA_pol_lambd_f"/>
    <property type="match status" value="1"/>
</dbReference>
<keyword evidence="3 8" id="KW-0808">Transferase</keyword>
<dbReference type="Gene3D" id="3.30.460.10">
    <property type="entry name" value="Beta Polymerase, domain 2"/>
    <property type="match status" value="1"/>
</dbReference>
<evidence type="ECO:0000313" key="11">
    <source>
        <dbReference type="EMBL" id="CAD5118143.1"/>
    </source>
</evidence>
<comment type="similarity">
    <text evidence="8">Belongs to the DNA polymerase type-X family.</text>
</comment>
<evidence type="ECO:0000313" key="12">
    <source>
        <dbReference type="Proteomes" id="UP000549394"/>
    </source>
</evidence>
<organism evidence="11 12">
    <name type="scientific">Dimorphilus gyrociliatus</name>
    <dbReference type="NCBI Taxonomy" id="2664684"/>
    <lineage>
        <taxon>Eukaryota</taxon>
        <taxon>Metazoa</taxon>
        <taxon>Spiralia</taxon>
        <taxon>Lophotrochozoa</taxon>
        <taxon>Annelida</taxon>
        <taxon>Polychaeta</taxon>
        <taxon>Polychaeta incertae sedis</taxon>
        <taxon>Dinophilidae</taxon>
        <taxon>Dimorphilus</taxon>
    </lineage>
</organism>
<dbReference type="InterPro" id="IPR027421">
    <property type="entry name" value="DNA_pol_lamdba_lyase_dom_sf"/>
</dbReference>
<feature type="binding site" evidence="9">
    <location>
        <position position="465"/>
    </location>
    <ligand>
        <name>Mg(2+)</name>
        <dbReference type="ChEBI" id="CHEBI:18420"/>
    </ligand>
</feature>
<comment type="caution">
    <text evidence="11">The sequence shown here is derived from an EMBL/GenBank/DDBJ whole genome shotgun (WGS) entry which is preliminary data.</text>
</comment>
<dbReference type="InterPro" id="IPR029398">
    <property type="entry name" value="PolB_thumb"/>
</dbReference>
<dbReference type="Gene3D" id="1.10.150.110">
    <property type="entry name" value="DNA polymerase beta, N-terminal domain-like"/>
    <property type="match status" value="1"/>
</dbReference>
<protein>
    <submittedName>
        <fullName evidence="11">DgyrCDS6879</fullName>
    </submittedName>
</protein>
<dbReference type="SUPFAM" id="SSF81301">
    <property type="entry name" value="Nucleotidyltransferase"/>
    <property type="match status" value="1"/>
</dbReference>
<dbReference type="Gene3D" id="3.30.210.10">
    <property type="entry name" value="DNA polymerase, thumb domain"/>
    <property type="match status" value="1"/>
</dbReference>
<dbReference type="InterPro" id="IPR036420">
    <property type="entry name" value="BRCT_dom_sf"/>
</dbReference>
<keyword evidence="6 8" id="KW-0460">Magnesium</keyword>
<dbReference type="PANTHER" id="PTHR11276">
    <property type="entry name" value="DNA POLYMERASE TYPE-X FAMILY MEMBER"/>
    <property type="match status" value="1"/>
</dbReference>
<dbReference type="Pfam" id="PF14792">
    <property type="entry name" value="DNA_pol_B_palm"/>
    <property type="match status" value="1"/>
</dbReference>
<dbReference type="GO" id="GO:0046872">
    <property type="term" value="F:metal ion binding"/>
    <property type="evidence" value="ECO:0007669"/>
    <property type="project" value="UniProtKB-UniRule"/>
</dbReference>
<evidence type="ECO:0000256" key="6">
    <source>
        <dbReference type="ARBA" id="ARBA00022842"/>
    </source>
</evidence>
<comment type="cofactor">
    <cofactor evidence="1 9">
        <name>Mg(2+)</name>
        <dbReference type="ChEBI" id="CHEBI:18420"/>
    </cofactor>
</comment>
<dbReference type="GO" id="GO:0003887">
    <property type="term" value="F:DNA-directed DNA polymerase activity"/>
    <property type="evidence" value="ECO:0007669"/>
    <property type="project" value="UniProtKB-UniRule"/>
</dbReference>
<dbReference type="AlphaFoldDB" id="A0A7I8VPD4"/>
<dbReference type="SMART" id="SM00483">
    <property type="entry name" value="POLXc"/>
    <property type="match status" value="1"/>
</dbReference>
<dbReference type="InterPro" id="IPR010996">
    <property type="entry name" value="HHH_MUS81"/>
</dbReference>
<dbReference type="InterPro" id="IPR043519">
    <property type="entry name" value="NT_sf"/>
</dbReference>
<dbReference type="Gene3D" id="1.10.150.20">
    <property type="entry name" value="5' to 3' exonuclease, C-terminal subdomain"/>
    <property type="match status" value="1"/>
</dbReference>
<dbReference type="InterPro" id="IPR028207">
    <property type="entry name" value="DNA_pol_B_palm_palm"/>
</dbReference>
<dbReference type="PRINTS" id="PR00869">
    <property type="entry name" value="DNAPOLX"/>
</dbReference>
<keyword evidence="5 8" id="KW-0479">Metal-binding</keyword>
<dbReference type="FunFam" id="1.10.150.110:FF:000003">
    <property type="entry name" value="DNA polymerase mu"/>
    <property type="match status" value="1"/>
</dbReference>
<evidence type="ECO:0000256" key="5">
    <source>
        <dbReference type="ARBA" id="ARBA00022723"/>
    </source>
</evidence>
<feature type="binding site" evidence="9">
    <location>
        <position position="311"/>
    </location>
    <ligand>
        <name>Mg(2+)</name>
        <dbReference type="ChEBI" id="CHEBI:18420"/>
    </ligand>
</feature>
<accession>A0A7I8VPD4</accession>
<sequence length="541" mass="61484">MSEQTSYVVYFLPQKIQKRRYEVMIASAKKKGLNLVSSFSDRVTHLVTDLDKWENIEKALQEKNTNRDVTVLKSEWLSRCLKEGKFSDPINSEVLQIRPVALESQDSGKKEAIVKEYACMRKTPLKSKNPDIVSALETLSENAFFHDDEARRLAFQKAAGVIKSLNFKIKNINQVKGLHDVGKHSLEVIKDIIEEGSSIEVENIINDPWFHQMKAFQSIYGVGPSKAKKWIAQNVFTIDDLIERTDLHSSFDHRMELGISFYKDLNTQVTKQHALAIKNLIQQHLEEILPGCILVLAGGFRRGKASGHDADILLTHPIEGKEIGLLPKLLNLLSDSGLVLHGTMETGHNNPQTIMKDKGKPLASNVDHFDKWIGIMKIDKNLKDLDSSDNENDLIQLEQNSLTETSIETKKGRLSKKRSFVQTLDNNEDFARDTKKKLASNSKMSFEQLLALSSKDKQWVARRVDIIVVPVSQFFYALVGWTGNKWFNRSLRLYSQRVLGLKLTSHGLFDLNRGTSLPANSEHQVFDNLKLEYIEPTDRNC</sequence>
<keyword evidence="12" id="KW-1185">Reference proteome</keyword>
<dbReference type="FunFam" id="3.30.210.10:FF:000004">
    <property type="entry name" value="DNA-directed DNA/RNA polymerase mu"/>
    <property type="match status" value="1"/>
</dbReference>
<evidence type="ECO:0000256" key="7">
    <source>
        <dbReference type="ARBA" id="ARBA00023242"/>
    </source>
</evidence>
<dbReference type="Pfam" id="PF14791">
    <property type="entry name" value="DNA_pol_B_thumb"/>
    <property type="match status" value="1"/>
</dbReference>
<evidence type="ECO:0000256" key="8">
    <source>
        <dbReference type="PIRNR" id="PIRNR000817"/>
    </source>
</evidence>
<feature type="binding site" evidence="9">
    <location>
        <position position="309"/>
    </location>
    <ligand>
        <name>Mg(2+)</name>
        <dbReference type="ChEBI" id="CHEBI:18420"/>
    </ligand>
</feature>
<dbReference type="Gene3D" id="3.40.50.10190">
    <property type="entry name" value="BRCT domain"/>
    <property type="match status" value="1"/>
</dbReference>
<dbReference type="InterPro" id="IPR018944">
    <property type="entry name" value="DNA_pol_lambd_fingers_domain"/>
</dbReference>
<evidence type="ECO:0000256" key="9">
    <source>
        <dbReference type="PIRSR" id="PIRSR000817-1"/>
    </source>
</evidence>
<dbReference type="InterPro" id="IPR022312">
    <property type="entry name" value="DNA_pol_X"/>
</dbReference>
<evidence type="ECO:0000256" key="4">
    <source>
        <dbReference type="ARBA" id="ARBA00022695"/>
    </source>
</evidence>
<proteinExistence type="inferred from homology"/>
<dbReference type="CDD" id="cd00141">
    <property type="entry name" value="NT_POLXc"/>
    <property type="match status" value="1"/>
</dbReference>
<dbReference type="InterPro" id="IPR002054">
    <property type="entry name" value="DNA-dir_DNA_pol_X"/>
</dbReference>
<feature type="domain" description="BRCT" evidence="10">
    <location>
        <begin position="1"/>
        <end position="94"/>
    </location>
</feature>
<name>A0A7I8VPD4_9ANNE</name>
<dbReference type="Proteomes" id="UP000549394">
    <property type="component" value="Unassembled WGS sequence"/>
</dbReference>